<accession>H3ADG1</accession>
<evidence type="ECO:0000256" key="5">
    <source>
        <dbReference type="ARBA" id="ARBA00022989"/>
    </source>
</evidence>
<evidence type="ECO:0000256" key="8">
    <source>
        <dbReference type="ARBA" id="ARBA00023157"/>
    </source>
</evidence>
<evidence type="ECO:0000256" key="16">
    <source>
        <dbReference type="SAM" id="Phobius"/>
    </source>
</evidence>
<keyword evidence="9 15" id="KW-0675">Receptor</keyword>
<dbReference type="OMA" id="VSECCTF"/>
<dbReference type="Ensembl" id="ENSLACT00000007746.1">
    <property type="protein sequence ID" value="ENSLACP00000007682.1"/>
    <property type="gene ID" value="ENSLACG00000006806.1"/>
</dbReference>
<dbReference type="InterPro" id="IPR000276">
    <property type="entry name" value="GPCR_Rhodpsn"/>
</dbReference>
<reference evidence="19" key="1">
    <citation type="submission" date="2011-08" db="EMBL/GenBank/DDBJ databases">
        <title>The draft genome of Latimeria chalumnae.</title>
        <authorList>
            <person name="Di Palma F."/>
            <person name="Alfoldi J."/>
            <person name="Johnson J."/>
            <person name="Berlin A."/>
            <person name="Gnerre S."/>
            <person name="Jaffe D."/>
            <person name="MacCallum I."/>
            <person name="Young S."/>
            <person name="Walker B.J."/>
            <person name="Lander E."/>
            <person name="Lindblad-Toh K."/>
        </authorList>
    </citation>
    <scope>NUCLEOTIDE SEQUENCE [LARGE SCALE GENOMIC DNA]</scope>
    <source>
        <strain evidence="19">Wild caught</strain>
    </source>
</reference>
<evidence type="ECO:0000256" key="9">
    <source>
        <dbReference type="ARBA" id="ARBA00023170"/>
    </source>
</evidence>
<keyword evidence="8" id="KW-1015">Disulfide bond</keyword>
<keyword evidence="5 16" id="KW-1133">Transmembrane helix</keyword>
<dbReference type="FunFam" id="1.20.1070.10:FF:000125">
    <property type="entry name" value="growth hormone secretagogue receptor type 1"/>
    <property type="match status" value="1"/>
</dbReference>
<dbReference type="InterPro" id="IPR003905">
    <property type="entry name" value="GHS-R/MTLR"/>
</dbReference>
<dbReference type="PRINTS" id="PR00237">
    <property type="entry name" value="GPCRRHODOPSN"/>
</dbReference>
<keyword evidence="19" id="KW-1185">Reference proteome</keyword>
<evidence type="ECO:0000256" key="15">
    <source>
        <dbReference type="RuleBase" id="RU000688"/>
    </source>
</evidence>
<dbReference type="PRINTS" id="PR01417">
    <property type="entry name" value="GHSRECEPTOR"/>
</dbReference>
<protein>
    <recommendedName>
        <fullName evidence="2">Growth hormone secretagogue receptor type 1</fullName>
    </recommendedName>
    <alternativeName>
        <fullName evidence="13">GH-releasing peptide receptor</fullName>
    </alternativeName>
    <alternativeName>
        <fullName evidence="12">Ghrelin receptor</fullName>
    </alternativeName>
</protein>
<reference evidence="18" key="2">
    <citation type="submission" date="2025-08" db="UniProtKB">
        <authorList>
            <consortium name="Ensembl"/>
        </authorList>
    </citation>
    <scope>IDENTIFICATION</scope>
</reference>
<evidence type="ECO:0000256" key="14">
    <source>
        <dbReference type="ARBA" id="ARBA00056988"/>
    </source>
</evidence>
<feature type="transmembrane region" description="Helical" evidence="16">
    <location>
        <begin position="76"/>
        <end position="97"/>
    </location>
</feature>
<proteinExistence type="inferred from homology"/>
<dbReference type="PANTHER" id="PTHR24243">
    <property type="entry name" value="G-PROTEIN COUPLED RECEPTOR"/>
    <property type="match status" value="1"/>
</dbReference>
<dbReference type="GeneTree" id="ENSGT01120000271823"/>
<feature type="transmembrane region" description="Helical" evidence="16">
    <location>
        <begin position="159"/>
        <end position="180"/>
    </location>
</feature>
<feature type="transmembrane region" description="Helical" evidence="16">
    <location>
        <begin position="251"/>
        <end position="270"/>
    </location>
</feature>
<evidence type="ECO:0000256" key="12">
    <source>
        <dbReference type="ARBA" id="ARBA00032291"/>
    </source>
</evidence>
<comment type="function">
    <text evidence="14">Receptor for ghrelin, coupled to G-alpha-11 proteins. Stimulates growth hormone secretion. Also binds other growth hormone releasing peptides (GHRP) (e.g. Met-enkephalin and GHRP-6) as well as non-peptide, low molecular weight secretagogues (e.g. L-692,429, MK-0677, adenosine).</text>
</comment>
<dbReference type="STRING" id="7897.ENSLACP00000007682"/>
<feature type="transmembrane region" description="Helical" evidence="16">
    <location>
        <begin position="117"/>
        <end position="139"/>
    </location>
</feature>
<organism evidence="18 19">
    <name type="scientific">Latimeria chalumnae</name>
    <name type="common">Coelacanth</name>
    <dbReference type="NCBI Taxonomy" id="7897"/>
    <lineage>
        <taxon>Eukaryota</taxon>
        <taxon>Metazoa</taxon>
        <taxon>Chordata</taxon>
        <taxon>Craniata</taxon>
        <taxon>Vertebrata</taxon>
        <taxon>Euteleostomi</taxon>
        <taxon>Coelacanthiformes</taxon>
        <taxon>Coelacanthidae</taxon>
        <taxon>Latimeria</taxon>
    </lineage>
</organism>
<keyword evidence="11 15" id="KW-0807">Transducer</keyword>
<dbReference type="GO" id="GO:0009755">
    <property type="term" value="P:hormone-mediated signaling pathway"/>
    <property type="evidence" value="ECO:0007669"/>
    <property type="project" value="TreeGrafter"/>
</dbReference>
<dbReference type="HOGENOM" id="CLU_009579_6_5_1"/>
<feature type="transmembrane region" description="Helical" evidence="16">
    <location>
        <begin position="290"/>
        <end position="310"/>
    </location>
</feature>
<dbReference type="Proteomes" id="UP000008672">
    <property type="component" value="Unassembled WGS sequence"/>
</dbReference>
<keyword evidence="10" id="KW-0325">Glycoprotein</keyword>
<evidence type="ECO:0000256" key="4">
    <source>
        <dbReference type="ARBA" id="ARBA00022692"/>
    </source>
</evidence>
<sequence>MANATESLPVAPCQENCFSRTNFTILYGSPSHLFSVPVLTGVTVACVLLFAIGVTGNVLTVLIVSTYKEMRTTTNLYLSSMALSDLFIFLCMPLDLYKLWRHRPWSFGEVLCKLSQFVTEGCTYASILHITALSMERYFAVCFPLRAKVAITKTKIKGVILVLWTLALLSAGPIFVLVGVEFENGTDPARTSECKCTAYAVRSGLLNTMMWVSNLYFFVPVCCLTVLYGIIGRKLWKRRRNHRERGNRQTVKMLAVIVLTFVLCWLPFHIGRNLFSISSGTLEMYQVVQYLKLVSLVLFYLNAAINPILYNLMSGRYRAAVCKMVGLRRLRRRERRGSHLECFMRHADNLET</sequence>
<evidence type="ECO:0000313" key="18">
    <source>
        <dbReference type="Ensembl" id="ENSLACP00000007682.1"/>
    </source>
</evidence>
<evidence type="ECO:0000259" key="17">
    <source>
        <dbReference type="PROSITE" id="PS50262"/>
    </source>
</evidence>
<dbReference type="SUPFAM" id="SSF81321">
    <property type="entry name" value="Family A G protein-coupled receptor-like"/>
    <property type="match status" value="1"/>
</dbReference>
<name>H3ADG1_LATCH</name>
<evidence type="ECO:0000256" key="10">
    <source>
        <dbReference type="ARBA" id="ARBA00023180"/>
    </source>
</evidence>
<dbReference type="GO" id="GO:0005886">
    <property type="term" value="C:plasma membrane"/>
    <property type="evidence" value="ECO:0007669"/>
    <property type="project" value="UniProtKB-SubCell"/>
</dbReference>
<evidence type="ECO:0000256" key="11">
    <source>
        <dbReference type="ARBA" id="ARBA00023224"/>
    </source>
</evidence>
<dbReference type="GO" id="GO:0001616">
    <property type="term" value="F:growth hormone secretagogue receptor activity"/>
    <property type="evidence" value="ECO:0007669"/>
    <property type="project" value="TreeGrafter"/>
</dbReference>
<reference evidence="18" key="3">
    <citation type="submission" date="2025-09" db="UniProtKB">
        <authorList>
            <consortium name="Ensembl"/>
        </authorList>
    </citation>
    <scope>IDENTIFICATION</scope>
</reference>
<dbReference type="eggNOG" id="KOG3656">
    <property type="taxonomic scope" value="Eukaryota"/>
</dbReference>
<dbReference type="InterPro" id="IPR017452">
    <property type="entry name" value="GPCR_Rhodpsn_7TM"/>
</dbReference>
<comment type="subcellular location">
    <subcellularLocation>
        <location evidence="1">Cell membrane</location>
        <topology evidence="1">Multi-pass membrane protein</topology>
    </subcellularLocation>
</comment>
<gene>
    <name evidence="18" type="primary">LOC102356891</name>
</gene>
<evidence type="ECO:0000256" key="6">
    <source>
        <dbReference type="ARBA" id="ARBA00023040"/>
    </source>
</evidence>
<evidence type="ECO:0000256" key="7">
    <source>
        <dbReference type="ARBA" id="ARBA00023136"/>
    </source>
</evidence>
<dbReference type="AlphaFoldDB" id="H3ADG1"/>
<dbReference type="InParanoid" id="H3ADG1"/>
<dbReference type="Pfam" id="PF00001">
    <property type="entry name" value="7tm_1"/>
    <property type="match status" value="1"/>
</dbReference>
<dbReference type="PANTHER" id="PTHR24243:SF7">
    <property type="entry name" value="GROWTH HORMONE SECRETAGOGUE RECEPTOR TYPE 1"/>
    <property type="match status" value="1"/>
</dbReference>
<dbReference type="Gene3D" id="1.20.1070.10">
    <property type="entry name" value="Rhodopsin 7-helix transmembrane proteins"/>
    <property type="match status" value="1"/>
</dbReference>
<evidence type="ECO:0000256" key="2">
    <source>
        <dbReference type="ARBA" id="ARBA00018726"/>
    </source>
</evidence>
<keyword evidence="3" id="KW-1003">Cell membrane</keyword>
<feature type="transmembrane region" description="Helical" evidence="16">
    <location>
        <begin position="38"/>
        <end position="64"/>
    </location>
</feature>
<dbReference type="EMBL" id="AFYH01213448">
    <property type="status" value="NOT_ANNOTATED_CDS"/>
    <property type="molecule type" value="Genomic_DNA"/>
</dbReference>
<comment type="similarity">
    <text evidence="15">Belongs to the G-protein coupled receptor 1 family.</text>
</comment>
<dbReference type="PROSITE" id="PS50262">
    <property type="entry name" value="G_PROTEIN_RECEP_F1_2"/>
    <property type="match status" value="1"/>
</dbReference>
<evidence type="ECO:0000256" key="1">
    <source>
        <dbReference type="ARBA" id="ARBA00004651"/>
    </source>
</evidence>
<evidence type="ECO:0000256" key="3">
    <source>
        <dbReference type="ARBA" id="ARBA00022475"/>
    </source>
</evidence>
<evidence type="ECO:0000256" key="13">
    <source>
        <dbReference type="ARBA" id="ARBA00033151"/>
    </source>
</evidence>
<keyword evidence="6 15" id="KW-0297">G-protein coupled receptor</keyword>
<keyword evidence="7 16" id="KW-0472">Membrane</keyword>
<keyword evidence="4 15" id="KW-0812">Transmembrane</keyword>
<dbReference type="PROSITE" id="PS00237">
    <property type="entry name" value="G_PROTEIN_RECEP_F1_1"/>
    <property type="match status" value="1"/>
</dbReference>
<feature type="transmembrane region" description="Helical" evidence="16">
    <location>
        <begin position="211"/>
        <end position="231"/>
    </location>
</feature>
<feature type="domain" description="G-protein coupled receptors family 1 profile" evidence="17">
    <location>
        <begin position="56"/>
        <end position="310"/>
    </location>
</feature>
<evidence type="ECO:0000313" key="19">
    <source>
        <dbReference type="Proteomes" id="UP000008672"/>
    </source>
</evidence>